<comment type="caution">
    <text evidence="1">The sequence shown here is derived from an EMBL/GenBank/DDBJ whole genome shotgun (WGS) entry which is preliminary data.</text>
</comment>
<proteinExistence type="predicted"/>
<keyword evidence="2" id="KW-1185">Reference proteome</keyword>
<evidence type="ECO:0000313" key="2">
    <source>
        <dbReference type="Proteomes" id="UP001056436"/>
    </source>
</evidence>
<gene>
    <name evidence="1" type="ORF">CABS02_04409</name>
</gene>
<evidence type="ECO:0000313" key="1">
    <source>
        <dbReference type="EMBL" id="KAI3555309.1"/>
    </source>
</evidence>
<dbReference type="AlphaFoldDB" id="A0A9P9XK96"/>
<name>A0A9P9XK96_9PEZI</name>
<dbReference type="Proteomes" id="UP001056436">
    <property type="component" value="Unassembled WGS sequence"/>
</dbReference>
<dbReference type="OrthoDB" id="10483685at2759"/>
<dbReference type="EMBL" id="SDAQ01000018">
    <property type="protein sequence ID" value="KAI3555309.1"/>
    <property type="molecule type" value="Genomic_DNA"/>
</dbReference>
<organism evidence="1 2">
    <name type="scientific">Colletotrichum abscissum</name>
    <dbReference type="NCBI Taxonomy" id="1671311"/>
    <lineage>
        <taxon>Eukaryota</taxon>
        <taxon>Fungi</taxon>
        <taxon>Dikarya</taxon>
        <taxon>Ascomycota</taxon>
        <taxon>Pezizomycotina</taxon>
        <taxon>Sordariomycetes</taxon>
        <taxon>Hypocreomycetidae</taxon>
        <taxon>Glomerellales</taxon>
        <taxon>Glomerellaceae</taxon>
        <taxon>Colletotrichum</taxon>
        <taxon>Colletotrichum acutatum species complex</taxon>
    </lineage>
</organism>
<accession>A0A9P9XK96</accession>
<protein>
    <submittedName>
        <fullName evidence="1">Uncharacterized protein</fullName>
    </submittedName>
</protein>
<sequence length="113" mass="12548">MNTTYKVPTQRGQSAPRDVPVILSPWLIPDDIFHANRGPSDSADWVACLMSTSVLVSKLRQSGHALCLDHVTSTVFTSERSKRIPGAAWKFDLSERQPCSRIADVHRQPTTCT</sequence>
<reference evidence="1" key="1">
    <citation type="submission" date="2019-01" db="EMBL/GenBank/DDBJ databases">
        <title>Colletotrichum abscissum LGMF1257.</title>
        <authorList>
            <person name="Baroncelli R."/>
        </authorList>
    </citation>
    <scope>NUCLEOTIDE SEQUENCE</scope>
    <source>
        <strain evidence="1">Ca142</strain>
    </source>
</reference>